<dbReference type="EMBL" id="BMDG01000001">
    <property type="protein sequence ID" value="GGI04308.1"/>
    <property type="molecule type" value="Genomic_DNA"/>
</dbReference>
<dbReference type="Proteomes" id="UP000632535">
    <property type="component" value="Unassembled WGS sequence"/>
</dbReference>
<gene>
    <name evidence="2" type="ORF">GCM10007368_00510</name>
</gene>
<reference evidence="3" key="1">
    <citation type="journal article" date="2019" name="Int. J. Syst. Evol. Microbiol.">
        <title>The Global Catalogue of Microorganisms (GCM) 10K type strain sequencing project: providing services to taxonomists for standard genome sequencing and annotation.</title>
        <authorList>
            <consortium name="The Broad Institute Genomics Platform"/>
            <consortium name="The Broad Institute Genome Sequencing Center for Infectious Disease"/>
            <person name="Wu L."/>
            <person name="Ma J."/>
        </authorList>
    </citation>
    <scope>NUCLEOTIDE SEQUENCE [LARGE SCALE GENOMIC DNA]</scope>
    <source>
        <strain evidence="3">CCM 8653</strain>
    </source>
</reference>
<feature type="transmembrane region" description="Helical" evidence="1">
    <location>
        <begin position="76"/>
        <end position="97"/>
    </location>
</feature>
<dbReference type="RefSeq" id="WP_188521649.1">
    <property type="nucleotide sequence ID" value="NZ_BMDG01000001.1"/>
</dbReference>
<feature type="transmembrane region" description="Helical" evidence="1">
    <location>
        <begin position="6"/>
        <end position="27"/>
    </location>
</feature>
<proteinExistence type="predicted"/>
<comment type="caution">
    <text evidence="2">The sequence shown here is derived from an EMBL/GenBank/DDBJ whole genome shotgun (WGS) entry which is preliminary data.</text>
</comment>
<accession>A0ABQ2AZJ8</accession>
<evidence type="ECO:0000313" key="3">
    <source>
        <dbReference type="Proteomes" id="UP000632535"/>
    </source>
</evidence>
<sequence>MEWLPIVAVVVVGLMVGVELSVAFVINPITDALPEDARVLARAHGGRMLGRLMPFWYIGSTLLVAGTALVVPAGAAAAWTAVGLLVASVVLSVTLLVPINDRSKTWTPETAPADHREQSTRWDRLHLVRLALIVAGFVLVTVAAAR</sequence>
<evidence type="ECO:0000313" key="2">
    <source>
        <dbReference type="EMBL" id="GGI04308.1"/>
    </source>
</evidence>
<feature type="transmembrane region" description="Helical" evidence="1">
    <location>
        <begin position="126"/>
        <end position="145"/>
    </location>
</feature>
<keyword evidence="3" id="KW-1185">Reference proteome</keyword>
<dbReference type="InterPro" id="IPR013901">
    <property type="entry name" value="Anthrone_oxy"/>
</dbReference>
<protein>
    <submittedName>
        <fullName evidence="2">Membrane protein</fullName>
    </submittedName>
</protein>
<organism evidence="2 3">
    <name type="scientific">Isoptericola cucumis</name>
    <dbReference type="NCBI Taxonomy" id="1776856"/>
    <lineage>
        <taxon>Bacteria</taxon>
        <taxon>Bacillati</taxon>
        <taxon>Actinomycetota</taxon>
        <taxon>Actinomycetes</taxon>
        <taxon>Micrococcales</taxon>
        <taxon>Promicromonosporaceae</taxon>
        <taxon>Isoptericola</taxon>
    </lineage>
</organism>
<evidence type="ECO:0000256" key="1">
    <source>
        <dbReference type="SAM" id="Phobius"/>
    </source>
</evidence>
<keyword evidence="1" id="KW-1133">Transmembrane helix</keyword>
<keyword evidence="1" id="KW-0472">Membrane</keyword>
<keyword evidence="1" id="KW-0812">Transmembrane</keyword>
<name>A0ABQ2AZJ8_9MICO</name>
<feature type="transmembrane region" description="Helical" evidence="1">
    <location>
        <begin position="48"/>
        <end position="70"/>
    </location>
</feature>
<dbReference type="Pfam" id="PF08592">
    <property type="entry name" value="Anthrone_oxy"/>
    <property type="match status" value="1"/>
</dbReference>